<dbReference type="PANTHER" id="PTHR31286:SF167">
    <property type="entry name" value="OS09G0268800 PROTEIN"/>
    <property type="match status" value="1"/>
</dbReference>
<gene>
    <name evidence="3" type="ORF">IFM89_034990</name>
</gene>
<evidence type="ECO:0000256" key="1">
    <source>
        <dbReference type="SAM" id="MobiDB-lite"/>
    </source>
</evidence>
<dbReference type="Pfam" id="PF14392">
    <property type="entry name" value="zf-CCHC_4"/>
    <property type="match status" value="1"/>
</dbReference>
<protein>
    <recommendedName>
        <fullName evidence="2">Zinc knuckle CX2CX4HX4C domain-containing protein</fullName>
    </recommendedName>
</protein>
<accession>A0A835IS61</accession>
<keyword evidence="4" id="KW-1185">Reference proteome</keyword>
<dbReference type="Proteomes" id="UP000631114">
    <property type="component" value="Unassembled WGS sequence"/>
</dbReference>
<feature type="region of interest" description="Disordered" evidence="1">
    <location>
        <begin position="467"/>
        <end position="488"/>
    </location>
</feature>
<proteinExistence type="predicted"/>
<evidence type="ECO:0000313" key="3">
    <source>
        <dbReference type="EMBL" id="KAF9622860.1"/>
    </source>
</evidence>
<organism evidence="3 4">
    <name type="scientific">Coptis chinensis</name>
    <dbReference type="NCBI Taxonomy" id="261450"/>
    <lineage>
        <taxon>Eukaryota</taxon>
        <taxon>Viridiplantae</taxon>
        <taxon>Streptophyta</taxon>
        <taxon>Embryophyta</taxon>
        <taxon>Tracheophyta</taxon>
        <taxon>Spermatophyta</taxon>
        <taxon>Magnoliopsida</taxon>
        <taxon>Ranunculales</taxon>
        <taxon>Ranunculaceae</taxon>
        <taxon>Coptidoideae</taxon>
        <taxon>Coptis</taxon>
    </lineage>
</organism>
<comment type="caution">
    <text evidence="3">The sequence shown here is derived from an EMBL/GenBank/DDBJ whole genome shotgun (WGS) entry which is preliminary data.</text>
</comment>
<dbReference type="InterPro" id="IPR025836">
    <property type="entry name" value="Zn_knuckle_CX2CX4HX4C"/>
</dbReference>
<dbReference type="AlphaFoldDB" id="A0A835IS61"/>
<dbReference type="InterPro" id="IPR040256">
    <property type="entry name" value="At4g02000-like"/>
</dbReference>
<dbReference type="PANTHER" id="PTHR31286">
    <property type="entry name" value="GLYCINE-RICH CELL WALL STRUCTURAL PROTEIN 1.8-LIKE"/>
    <property type="match status" value="1"/>
</dbReference>
<dbReference type="EMBL" id="JADFTS010000002">
    <property type="protein sequence ID" value="KAF9622860.1"/>
    <property type="molecule type" value="Genomic_DNA"/>
</dbReference>
<name>A0A835IS61_9MAGN</name>
<sequence length="581" mass="64685">MSMKKWRKTGNGDEALSFDFVKFWVQIYGIPSYRINVENVLSVGSSLGKVKATDLTCSAEFKVPVARVRVKMDIKERLLKGIDLRTKVGEVFPMTFKYEKLDIFCYFCGLIGHDFYLCYQKEKYRVNILKCGGSPRDINHNFSIMLRATVFFDGLVYPNPTLVIISGRPQKSRFDQILARFKGGRVNRSWNGAGILATLPKGKHVLRDQGNVSVGSRSDGATYLWLQQIYLGKVQEMGPGSGCSRVSDNRGPLANTHLSGAPGSLVLSDVVMGSKEMDVVMQNGPVEGCGTMVIHRGLVAEGEMEREGNHDKATSSHSYPPLSNAISPFLFLNAPTRGKRFKVMASQGRHKRFKRSDGSLPEKRVVVFSKEVVVGEKRKMCSFQALEMAKNDEENWVHRSVRLMELKSKRARIEAQAMRERGEGHLLFPDDSVTTNISSDSMGMDSSFMGNSDEVRGEYGEEIHYEEHSFDASQQEDLIPESEDEEEEQSVDSVLPLAMANVGKSHLPGLAVLDNTIFAIGKFGKYFNPSFDHSLLSPLDVKLSSVPLMVPLPPKRVYKNNGYLMVSCNGGLKQMRATASG</sequence>
<evidence type="ECO:0000259" key="2">
    <source>
        <dbReference type="Pfam" id="PF14392"/>
    </source>
</evidence>
<reference evidence="3 4" key="1">
    <citation type="submission" date="2020-10" db="EMBL/GenBank/DDBJ databases">
        <title>The Coptis chinensis genome and diversification of protoberbering-type alkaloids.</title>
        <authorList>
            <person name="Wang B."/>
            <person name="Shu S."/>
            <person name="Song C."/>
            <person name="Liu Y."/>
        </authorList>
    </citation>
    <scope>NUCLEOTIDE SEQUENCE [LARGE SCALE GENOMIC DNA]</scope>
    <source>
        <strain evidence="3">HL-2020</strain>
        <tissue evidence="3">Leaf</tissue>
    </source>
</reference>
<feature type="compositionally biased region" description="Acidic residues" evidence="1">
    <location>
        <begin position="478"/>
        <end position="488"/>
    </location>
</feature>
<feature type="domain" description="Zinc knuckle CX2CX4HX4C" evidence="2">
    <location>
        <begin position="72"/>
        <end position="118"/>
    </location>
</feature>
<evidence type="ECO:0000313" key="4">
    <source>
        <dbReference type="Proteomes" id="UP000631114"/>
    </source>
</evidence>